<name>A0A5C5PWC8_9PSED</name>
<keyword evidence="2" id="KW-1003">Cell membrane</keyword>
<dbReference type="GO" id="GO:0005886">
    <property type="term" value="C:plasma membrane"/>
    <property type="evidence" value="ECO:0007669"/>
    <property type="project" value="UniProtKB-SubCell"/>
</dbReference>
<comment type="caution">
    <text evidence="7">The sequence shown here is derived from an EMBL/GenBank/DDBJ whole genome shotgun (WGS) entry which is preliminary data.</text>
</comment>
<organism evidence="7 8">
    <name type="scientific">Pseudomonas saxonica</name>
    <dbReference type="NCBI Taxonomy" id="2600598"/>
    <lineage>
        <taxon>Bacteria</taxon>
        <taxon>Pseudomonadati</taxon>
        <taxon>Pseudomonadota</taxon>
        <taxon>Gammaproteobacteria</taxon>
        <taxon>Pseudomonadales</taxon>
        <taxon>Pseudomonadaceae</taxon>
        <taxon>Pseudomonas</taxon>
    </lineage>
</organism>
<keyword evidence="5 6" id="KW-0472">Membrane</keyword>
<accession>A0A5C5PWC8</accession>
<dbReference type="OrthoDB" id="9812084at2"/>
<comment type="subcellular location">
    <subcellularLocation>
        <location evidence="1">Cell membrane</location>
        <topology evidence="1">Multi-pass membrane protein</topology>
    </subcellularLocation>
</comment>
<evidence type="ECO:0000256" key="2">
    <source>
        <dbReference type="ARBA" id="ARBA00022475"/>
    </source>
</evidence>
<dbReference type="PANTHER" id="PTHR30086">
    <property type="entry name" value="ARGININE EXPORTER PROTEIN ARGO"/>
    <property type="match status" value="1"/>
</dbReference>
<dbReference type="Pfam" id="PF01810">
    <property type="entry name" value="LysE"/>
    <property type="match status" value="1"/>
</dbReference>
<dbReference type="GO" id="GO:0015171">
    <property type="term" value="F:amino acid transmembrane transporter activity"/>
    <property type="evidence" value="ECO:0007669"/>
    <property type="project" value="TreeGrafter"/>
</dbReference>
<feature type="transmembrane region" description="Helical" evidence="6">
    <location>
        <begin position="138"/>
        <end position="164"/>
    </location>
</feature>
<evidence type="ECO:0000313" key="7">
    <source>
        <dbReference type="EMBL" id="TWR91982.1"/>
    </source>
</evidence>
<dbReference type="EMBL" id="VFIP01000022">
    <property type="protein sequence ID" value="TWR91982.1"/>
    <property type="molecule type" value="Genomic_DNA"/>
</dbReference>
<sequence length="195" mass="20809">MSVFLSMAAFALAASISPGPVNVVALSCGMQYGLGATLRHVLGATVGFVVLLLFTGFGLHEVLERWPVLTELIRWAGMAFLLYLAWKLAVSDGRLDVQGSIPPPSFMQGAAMQWLNPKAWLAAVAGMGAFVASGEAALIGWFALIYFVVCYLSVGCWAYAGAFLARFLRSAPRIRLLNRSMAVMLAGCAASLLMI</sequence>
<evidence type="ECO:0000313" key="8">
    <source>
        <dbReference type="Proteomes" id="UP000317901"/>
    </source>
</evidence>
<evidence type="ECO:0000256" key="4">
    <source>
        <dbReference type="ARBA" id="ARBA00022989"/>
    </source>
</evidence>
<dbReference type="PANTHER" id="PTHR30086:SF20">
    <property type="entry name" value="ARGININE EXPORTER PROTEIN ARGO-RELATED"/>
    <property type="match status" value="1"/>
</dbReference>
<dbReference type="RefSeq" id="WP_146426374.1">
    <property type="nucleotide sequence ID" value="NZ_VFIP01000022.1"/>
</dbReference>
<feature type="transmembrane region" description="Helical" evidence="6">
    <location>
        <begin position="72"/>
        <end position="90"/>
    </location>
</feature>
<keyword evidence="3 6" id="KW-0812">Transmembrane</keyword>
<dbReference type="GO" id="GO:0033228">
    <property type="term" value="P:cysteine export across plasma membrane"/>
    <property type="evidence" value="ECO:0007669"/>
    <property type="project" value="TreeGrafter"/>
</dbReference>
<gene>
    <name evidence="7" type="ORF">FJD37_12790</name>
</gene>
<dbReference type="AlphaFoldDB" id="A0A5C5PWC8"/>
<evidence type="ECO:0000256" key="6">
    <source>
        <dbReference type="SAM" id="Phobius"/>
    </source>
</evidence>
<feature type="transmembrane region" description="Helical" evidence="6">
    <location>
        <begin position="41"/>
        <end position="60"/>
    </location>
</feature>
<proteinExistence type="predicted"/>
<dbReference type="Proteomes" id="UP000317901">
    <property type="component" value="Unassembled WGS sequence"/>
</dbReference>
<evidence type="ECO:0000256" key="3">
    <source>
        <dbReference type="ARBA" id="ARBA00022692"/>
    </source>
</evidence>
<evidence type="ECO:0000256" key="5">
    <source>
        <dbReference type="ARBA" id="ARBA00023136"/>
    </source>
</evidence>
<dbReference type="InterPro" id="IPR001123">
    <property type="entry name" value="LeuE-type"/>
</dbReference>
<evidence type="ECO:0000256" key="1">
    <source>
        <dbReference type="ARBA" id="ARBA00004651"/>
    </source>
</evidence>
<keyword evidence="4 6" id="KW-1133">Transmembrane helix</keyword>
<protein>
    <submittedName>
        <fullName evidence="7">LysE family translocator</fullName>
    </submittedName>
</protein>
<reference evidence="7 8" key="1">
    <citation type="submission" date="2019-06" db="EMBL/GenBank/DDBJ databases">
        <title>Pseudomonas bimorpha sp. nov. isolated from bovine raw milk and skim milk concentrate.</title>
        <authorList>
            <person name="Hofmann K."/>
            <person name="Huptas C."/>
            <person name="Doll E."/>
            <person name="Scherer S."/>
            <person name="Wenning M."/>
        </authorList>
    </citation>
    <scope>NUCLEOTIDE SEQUENCE [LARGE SCALE GENOMIC DNA]</scope>
    <source>
        <strain evidence="7 8">DSM 108990</strain>
    </source>
</reference>